<dbReference type="InterPro" id="IPR013325">
    <property type="entry name" value="RNA_pol_sigma_r2"/>
</dbReference>
<evidence type="ECO:0000256" key="1">
    <source>
        <dbReference type="ARBA" id="ARBA00010641"/>
    </source>
</evidence>
<proteinExistence type="inferred from homology"/>
<keyword evidence="10" id="KW-1185">Reference proteome</keyword>
<dbReference type="PANTHER" id="PTHR43133:SF62">
    <property type="entry name" value="RNA POLYMERASE SIGMA FACTOR SIGZ"/>
    <property type="match status" value="1"/>
</dbReference>
<dbReference type="EMBL" id="JBHSGI010000024">
    <property type="protein sequence ID" value="MFC4669931.1"/>
    <property type="molecule type" value="Genomic_DNA"/>
</dbReference>
<dbReference type="SUPFAM" id="SSF88659">
    <property type="entry name" value="Sigma3 and sigma4 domains of RNA polymerase sigma factors"/>
    <property type="match status" value="1"/>
</dbReference>
<keyword evidence="5 6" id="KW-0804">Transcription</keyword>
<dbReference type="PROSITE" id="PS01063">
    <property type="entry name" value="SIGMA70_ECF"/>
    <property type="match status" value="1"/>
</dbReference>
<keyword evidence="2 6" id="KW-0805">Transcription regulation</keyword>
<dbReference type="InterPro" id="IPR014284">
    <property type="entry name" value="RNA_pol_sigma-70_dom"/>
</dbReference>
<evidence type="ECO:0000256" key="3">
    <source>
        <dbReference type="ARBA" id="ARBA00023082"/>
    </source>
</evidence>
<dbReference type="SUPFAM" id="SSF88946">
    <property type="entry name" value="Sigma2 domain of RNA polymerase sigma factors"/>
    <property type="match status" value="1"/>
</dbReference>
<dbReference type="InterPro" id="IPR036388">
    <property type="entry name" value="WH-like_DNA-bd_sf"/>
</dbReference>
<dbReference type="RefSeq" id="WP_380718408.1">
    <property type="nucleotide sequence ID" value="NZ_JBHSGI010000024.1"/>
</dbReference>
<sequence length="178" mass="20026">MAETLEALIGKVALGDRRAFSALYDATSAKLFGVALRILNDRAGAEDVLQETYMKVWRYADRYAANGMSPMTWLITIARNTTIDRLRRNRETEDVDALADRLSAKGPTPEQTAVARSEAGRIARCLGELDPQRSAAVRWAYLDGLSYSELSKKLDVPLNTIRTWLRRSLQSLQECMDR</sequence>
<evidence type="ECO:0000313" key="10">
    <source>
        <dbReference type="Proteomes" id="UP001595973"/>
    </source>
</evidence>
<feature type="domain" description="RNA polymerase sigma factor 70 region 4 type 2" evidence="8">
    <location>
        <begin position="121"/>
        <end position="172"/>
    </location>
</feature>
<dbReference type="Proteomes" id="UP001595973">
    <property type="component" value="Unassembled WGS sequence"/>
</dbReference>
<dbReference type="InterPro" id="IPR039425">
    <property type="entry name" value="RNA_pol_sigma-70-like"/>
</dbReference>
<dbReference type="NCBIfam" id="TIGR02937">
    <property type="entry name" value="sigma70-ECF"/>
    <property type="match status" value="1"/>
</dbReference>
<name>A0ABV9KK21_9RHOB</name>
<dbReference type="PANTHER" id="PTHR43133">
    <property type="entry name" value="RNA POLYMERASE ECF-TYPE SIGMA FACTO"/>
    <property type="match status" value="1"/>
</dbReference>
<evidence type="ECO:0000259" key="8">
    <source>
        <dbReference type="Pfam" id="PF08281"/>
    </source>
</evidence>
<gene>
    <name evidence="9" type="ORF">ACFO5X_15305</name>
</gene>
<feature type="domain" description="RNA polymerase sigma-70 region 2" evidence="7">
    <location>
        <begin position="23"/>
        <end position="90"/>
    </location>
</feature>
<reference evidence="10" key="1">
    <citation type="journal article" date="2019" name="Int. J. Syst. Evol. Microbiol.">
        <title>The Global Catalogue of Microorganisms (GCM) 10K type strain sequencing project: providing services to taxonomists for standard genome sequencing and annotation.</title>
        <authorList>
            <consortium name="The Broad Institute Genomics Platform"/>
            <consortium name="The Broad Institute Genome Sequencing Center for Infectious Disease"/>
            <person name="Wu L."/>
            <person name="Ma J."/>
        </authorList>
    </citation>
    <scope>NUCLEOTIDE SEQUENCE [LARGE SCALE GENOMIC DNA]</scope>
    <source>
        <strain evidence="10">CGMCC 4.7283</strain>
    </source>
</reference>
<dbReference type="InterPro" id="IPR013324">
    <property type="entry name" value="RNA_pol_sigma_r3/r4-like"/>
</dbReference>
<evidence type="ECO:0000259" key="7">
    <source>
        <dbReference type="Pfam" id="PF04542"/>
    </source>
</evidence>
<dbReference type="Gene3D" id="1.10.1740.10">
    <property type="match status" value="1"/>
</dbReference>
<dbReference type="CDD" id="cd06171">
    <property type="entry name" value="Sigma70_r4"/>
    <property type="match status" value="1"/>
</dbReference>
<comment type="similarity">
    <text evidence="1 6">Belongs to the sigma-70 factor family. ECF subfamily.</text>
</comment>
<evidence type="ECO:0000313" key="9">
    <source>
        <dbReference type="EMBL" id="MFC4669931.1"/>
    </source>
</evidence>
<dbReference type="InterPro" id="IPR000838">
    <property type="entry name" value="RNA_pol_sigma70_ECF_CS"/>
</dbReference>
<evidence type="ECO:0000256" key="6">
    <source>
        <dbReference type="RuleBase" id="RU000716"/>
    </source>
</evidence>
<dbReference type="InterPro" id="IPR007627">
    <property type="entry name" value="RNA_pol_sigma70_r2"/>
</dbReference>
<keyword evidence="3 6" id="KW-0731">Sigma factor</keyword>
<evidence type="ECO:0000256" key="2">
    <source>
        <dbReference type="ARBA" id="ARBA00023015"/>
    </source>
</evidence>
<dbReference type="InterPro" id="IPR013249">
    <property type="entry name" value="RNA_pol_sigma70_r4_t2"/>
</dbReference>
<evidence type="ECO:0000256" key="4">
    <source>
        <dbReference type="ARBA" id="ARBA00023125"/>
    </source>
</evidence>
<comment type="caution">
    <text evidence="9">The sequence shown here is derived from an EMBL/GenBank/DDBJ whole genome shotgun (WGS) entry which is preliminary data.</text>
</comment>
<protein>
    <recommendedName>
        <fullName evidence="6">RNA polymerase sigma factor</fullName>
    </recommendedName>
</protein>
<evidence type="ECO:0000256" key="5">
    <source>
        <dbReference type="ARBA" id="ARBA00023163"/>
    </source>
</evidence>
<dbReference type="Gene3D" id="1.10.10.10">
    <property type="entry name" value="Winged helix-like DNA-binding domain superfamily/Winged helix DNA-binding domain"/>
    <property type="match status" value="1"/>
</dbReference>
<accession>A0ABV9KK21</accession>
<keyword evidence="4 6" id="KW-0238">DNA-binding</keyword>
<dbReference type="Pfam" id="PF04542">
    <property type="entry name" value="Sigma70_r2"/>
    <property type="match status" value="1"/>
</dbReference>
<dbReference type="Pfam" id="PF08281">
    <property type="entry name" value="Sigma70_r4_2"/>
    <property type="match status" value="1"/>
</dbReference>
<organism evidence="9 10">
    <name type="scientific">Seohaeicola nanhaiensis</name>
    <dbReference type="NCBI Taxonomy" id="1387282"/>
    <lineage>
        <taxon>Bacteria</taxon>
        <taxon>Pseudomonadati</taxon>
        <taxon>Pseudomonadota</taxon>
        <taxon>Alphaproteobacteria</taxon>
        <taxon>Rhodobacterales</taxon>
        <taxon>Roseobacteraceae</taxon>
        <taxon>Seohaeicola</taxon>
    </lineage>
</organism>